<protein>
    <recommendedName>
        <fullName evidence="3">Virulence factor</fullName>
    </recommendedName>
</protein>
<dbReference type="Gene3D" id="3.30.70.240">
    <property type="match status" value="1"/>
</dbReference>
<dbReference type="Proteomes" id="UP000824019">
    <property type="component" value="Unassembled WGS sequence"/>
</dbReference>
<evidence type="ECO:0000313" key="2">
    <source>
        <dbReference type="Proteomes" id="UP000824019"/>
    </source>
</evidence>
<accession>A0A9E1BBB4</accession>
<dbReference type="AlphaFoldDB" id="A0A9E1BBB4"/>
<dbReference type="EMBL" id="JAHAKR010000505">
    <property type="protein sequence ID" value="MBS5830935.1"/>
    <property type="molecule type" value="Genomic_DNA"/>
</dbReference>
<gene>
    <name evidence="1" type="ORF">KIC69_08950</name>
</gene>
<reference evidence="1" key="1">
    <citation type="submission" date="2021-02" db="EMBL/GenBank/DDBJ databases">
        <title>Infant gut strain persistence is associated with maternal origin, phylogeny, and functional potential including surface adhesion and iron acquisition.</title>
        <authorList>
            <person name="Lou Y.C."/>
        </authorList>
    </citation>
    <scope>NUCLEOTIDE SEQUENCE</scope>
    <source>
        <strain evidence="1">L3_101_000G1_dasL3_101_000G1_concoct_7_sub</strain>
    </source>
</reference>
<evidence type="ECO:0008006" key="3">
    <source>
        <dbReference type="Google" id="ProtNLM"/>
    </source>
</evidence>
<proteinExistence type="predicted"/>
<name>A0A9E1BBB4_9BACT</name>
<feature type="non-terminal residue" evidence="1">
    <location>
        <position position="348"/>
    </location>
</feature>
<organism evidence="1 2">
    <name type="scientific">Campylobacter concisus</name>
    <dbReference type="NCBI Taxonomy" id="199"/>
    <lineage>
        <taxon>Bacteria</taxon>
        <taxon>Pseudomonadati</taxon>
        <taxon>Campylobacterota</taxon>
        <taxon>Epsilonproteobacteria</taxon>
        <taxon>Campylobacterales</taxon>
        <taxon>Campylobacteraceae</taxon>
        <taxon>Campylobacter</taxon>
    </lineage>
</organism>
<evidence type="ECO:0000313" key="1">
    <source>
        <dbReference type="EMBL" id="MBS5830935.1"/>
    </source>
</evidence>
<comment type="caution">
    <text evidence="1">The sequence shown here is derived from an EMBL/GenBank/DDBJ whole genome shotgun (WGS) entry which is preliminary data.</text>
</comment>
<sequence>MNGKSEAVRVAINFDLSTKVLEDIFGKNNTSKPYSDIKHFLELNGFTHRQYSGYVSVEPKTDTDIMLLCEKMNREFSWFGEAVKNKEIDVTEIGNVYSLKGSFTDLNGVRLEQQLGDKAMENQNKDQDFLFMSSSSEKALEEAHLNNAKLQIIEAMDMQKLARIDNSIRSSGVNIASDKPNFGDTKDYLMSMSSDEFTTLLLKNNAFDTRSLKNDDLLKIDELIKAQRNMAIELISSKDSVAEKEKAIAYLKQTNQNEFILKGIDDPNLDNKRLKELTEADVFVEEKNRYLTNLALKGDEAIKEASKKNAEKTNSIFGDSLNWFQNSIQQYAMGDMKKLLETIASIVR</sequence>